<accession>A0A4U0V1J5</accession>
<reference evidence="1 2" key="1">
    <citation type="submission" date="2017-03" db="EMBL/GenBank/DDBJ databases">
        <title>Genomes of endolithic fungi from Antarctica.</title>
        <authorList>
            <person name="Coleine C."/>
            <person name="Masonjones S."/>
            <person name="Stajich J.E."/>
        </authorList>
    </citation>
    <scope>NUCLEOTIDE SEQUENCE [LARGE SCALE GENOMIC DNA]</scope>
    <source>
        <strain evidence="1 2">CCFEE 5311</strain>
    </source>
</reference>
<organism evidence="1 2">
    <name type="scientific">Friedmanniomyces endolithicus</name>
    <dbReference type="NCBI Taxonomy" id="329885"/>
    <lineage>
        <taxon>Eukaryota</taxon>
        <taxon>Fungi</taxon>
        <taxon>Dikarya</taxon>
        <taxon>Ascomycota</taxon>
        <taxon>Pezizomycotina</taxon>
        <taxon>Dothideomycetes</taxon>
        <taxon>Dothideomycetidae</taxon>
        <taxon>Mycosphaerellales</taxon>
        <taxon>Teratosphaeriaceae</taxon>
        <taxon>Friedmanniomyces</taxon>
    </lineage>
</organism>
<evidence type="ECO:0000313" key="1">
    <source>
        <dbReference type="EMBL" id="TKA42233.1"/>
    </source>
</evidence>
<gene>
    <name evidence="1" type="ORF">B0A54_07321</name>
</gene>
<dbReference type="OrthoDB" id="3868412at2759"/>
<dbReference type="EMBL" id="NAJP01000024">
    <property type="protein sequence ID" value="TKA42233.1"/>
    <property type="molecule type" value="Genomic_DNA"/>
</dbReference>
<comment type="caution">
    <text evidence="1">The sequence shown here is derived from an EMBL/GenBank/DDBJ whole genome shotgun (WGS) entry which is preliminary data.</text>
</comment>
<sequence>MNDSTNYSTYDHRSENTDHPVRSGVLKLRIGRLVLRWVTTREYLLLYVFREREWNFAGEVWIAPSC</sequence>
<evidence type="ECO:0000313" key="2">
    <source>
        <dbReference type="Proteomes" id="UP000310066"/>
    </source>
</evidence>
<dbReference type="Proteomes" id="UP000310066">
    <property type="component" value="Unassembled WGS sequence"/>
</dbReference>
<dbReference type="AlphaFoldDB" id="A0A4U0V1J5"/>
<protein>
    <submittedName>
        <fullName evidence="1">Uncharacterized protein</fullName>
    </submittedName>
</protein>
<name>A0A4U0V1J5_9PEZI</name>
<proteinExistence type="predicted"/>